<sequence length="70" mass="8074">MVREYKAKCELLSKAIANLKSVEILTYDNKLIKLEHIIIDSGKFFGMENIKGELKKLLLNVNKIKEIIIL</sequence>
<keyword evidence="2" id="KW-1185">Reference proteome</keyword>
<evidence type="ECO:0000313" key="2">
    <source>
        <dbReference type="Proteomes" id="UP001500027"/>
    </source>
</evidence>
<protein>
    <submittedName>
        <fullName evidence="1">Uncharacterized protein</fullName>
    </submittedName>
</protein>
<evidence type="ECO:0000313" key="1">
    <source>
        <dbReference type="EMBL" id="GAA4268217.1"/>
    </source>
</evidence>
<dbReference type="EMBL" id="BAABAV010000001">
    <property type="protein sequence ID" value="GAA4268217.1"/>
    <property type="molecule type" value="Genomic_DNA"/>
</dbReference>
<proteinExistence type="predicted"/>
<name>A0ABP8E7P2_9FLAO</name>
<organism evidence="1 2">
    <name type="scientific">Hyunsoonleella aestuarii</name>
    <dbReference type="NCBI Taxonomy" id="912802"/>
    <lineage>
        <taxon>Bacteria</taxon>
        <taxon>Pseudomonadati</taxon>
        <taxon>Bacteroidota</taxon>
        <taxon>Flavobacteriia</taxon>
        <taxon>Flavobacteriales</taxon>
        <taxon>Flavobacteriaceae</taxon>
    </lineage>
</organism>
<reference evidence="2" key="1">
    <citation type="journal article" date="2019" name="Int. J. Syst. Evol. Microbiol.">
        <title>The Global Catalogue of Microorganisms (GCM) 10K type strain sequencing project: providing services to taxonomists for standard genome sequencing and annotation.</title>
        <authorList>
            <consortium name="The Broad Institute Genomics Platform"/>
            <consortium name="The Broad Institute Genome Sequencing Center for Infectious Disease"/>
            <person name="Wu L."/>
            <person name="Ma J."/>
        </authorList>
    </citation>
    <scope>NUCLEOTIDE SEQUENCE [LARGE SCALE GENOMIC DNA]</scope>
    <source>
        <strain evidence="2">JCM 17452</strain>
    </source>
</reference>
<comment type="caution">
    <text evidence="1">The sequence shown here is derived from an EMBL/GenBank/DDBJ whole genome shotgun (WGS) entry which is preliminary data.</text>
</comment>
<gene>
    <name evidence="1" type="ORF">GCM10022257_03180</name>
</gene>
<dbReference type="Proteomes" id="UP001500027">
    <property type="component" value="Unassembled WGS sequence"/>
</dbReference>
<accession>A0ABP8E7P2</accession>